<sequence length="545" mass="61479">MAFLMSEDSWLEELSLTQPQAPATAEQSDDFCQRFLQRLAKFHLGDTRLDLRLAKNLGRGLSLTTEYSGMGTAEEAMRQITECLKQKLMLENENALLAEMEQAQWQSEHATDNNKHCRCVLMHHDEPWRAQCLFGDLQERIPAFALQALEAKRKELLDTLGLGRKRKVSAELSEAVVAHGRRFISSAVTMICMNMEQRPKGHCYRRGESCYISPAGIPTAALHLNCSGLNCYDWSTMGLGLKFLGESALPFAAWCASMKQMVPDVIIAECTQTFDFDHLRTLLQPEYPSERSLELSISPHDLGEPLTRNRKYMLFLSQRCCWMVPGCDGSQEKDDTQQTLSSFFQQLFKHQEAVLAPCSKFRAPPETVQAHVRKLAQKNHLPPTTTSGREWSYAQACTAATRAMVQQHKEWVENHVRETKISFDPYQWTTNLSQSPEHMHPNKGFVPALLRRSSLYLFGQGRAAVPLEYLECQGWNVFGERGVSSLRRLDVSRTGAESAGQTRSLLACFEALPQMVLQELAGNGMHLHVITAVVMFSLACVAKED</sequence>
<evidence type="ECO:0000313" key="1">
    <source>
        <dbReference type="EMBL" id="CAE7357687.1"/>
    </source>
</evidence>
<name>A0A812PL66_9DINO</name>
<protein>
    <submittedName>
        <fullName evidence="1">Uncharacterized protein</fullName>
    </submittedName>
</protein>
<reference evidence="1" key="1">
    <citation type="submission" date="2021-02" db="EMBL/GenBank/DDBJ databases">
        <authorList>
            <person name="Dougan E. K."/>
            <person name="Rhodes N."/>
            <person name="Thang M."/>
            <person name="Chan C."/>
        </authorList>
    </citation>
    <scope>NUCLEOTIDE SEQUENCE</scope>
</reference>
<dbReference type="EMBL" id="CAJNDS010002165">
    <property type="protein sequence ID" value="CAE7357687.1"/>
    <property type="molecule type" value="Genomic_DNA"/>
</dbReference>
<proteinExistence type="predicted"/>
<dbReference type="OrthoDB" id="414337at2759"/>
<gene>
    <name evidence="1" type="ORF">SNAT2548_LOCUS19095</name>
</gene>
<dbReference type="Proteomes" id="UP000604046">
    <property type="component" value="Unassembled WGS sequence"/>
</dbReference>
<dbReference type="AlphaFoldDB" id="A0A812PL66"/>
<accession>A0A812PL66</accession>
<comment type="caution">
    <text evidence="1">The sequence shown here is derived from an EMBL/GenBank/DDBJ whole genome shotgun (WGS) entry which is preliminary data.</text>
</comment>
<organism evidence="1 2">
    <name type="scientific">Symbiodinium natans</name>
    <dbReference type="NCBI Taxonomy" id="878477"/>
    <lineage>
        <taxon>Eukaryota</taxon>
        <taxon>Sar</taxon>
        <taxon>Alveolata</taxon>
        <taxon>Dinophyceae</taxon>
        <taxon>Suessiales</taxon>
        <taxon>Symbiodiniaceae</taxon>
        <taxon>Symbiodinium</taxon>
    </lineage>
</organism>
<evidence type="ECO:0000313" key="2">
    <source>
        <dbReference type="Proteomes" id="UP000604046"/>
    </source>
</evidence>
<keyword evidence="2" id="KW-1185">Reference proteome</keyword>